<evidence type="ECO:0000313" key="2">
    <source>
        <dbReference type="Proteomes" id="UP000051412"/>
    </source>
</evidence>
<dbReference type="PATRIC" id="fig|1423782.4.peg.127"/>
<dbReference type="EMBL" id="AZGM01000064">
    <property type="protein sequence ID" value="KRM27167.1"/>
    <property type="molecule type" value="Genomic_DNA"/>
</dbReference>
<comment type="caution">
    <text evidence="1">The sequence shown here is derived from an EMBL/GenBank/DDBJ whole genome shotgun (WGS) entry which is preliminary data.</text>
</comment>
<dbReference type="AlphaFoldDB" id="A0A0R1XAF2"/>
<protein>
    <submittedName>
        <fullName evidence="1">Uncharacterized protein</fullName>
    </submittedName>
</protein>
<dbReference type="Proteomes" id="UP000051412">
    <property type="component" value="Unassembled WGS sequence"/>
</dbReference>
<organism evidence="1 2">
    <name type="scientific">Limosilactobacillus panis DSM 6035</name>
    <dbReference type="NCBI Taxonomy" id="1423782"/>
    <lineage>
        <taxon>Bacteria</taxon>
        <taxon>Bacillati</taxon>
        <taxon>Bacillota</taxon>
        <taxon>Bacilli</taxon>
        <taxon>Lactobacillales</taxon>
        <taxon>Lactobacillaceae</taxon>
        <taxon>Limosilactobacillus</taxon>
    </lineage>
</organism>
<proteinExistence type="predicted"/>
<evidence type="ECO:0000313" key="1">
    <source>
        <dbReference type="EMBL" id="KRM27167.1"/>
    </source>
</evidence>
<dbReference type="STRING" id="1423782.FD32_GL000128"/>
<name>A0A0R1XAF2_9LACO</name>
<accession>A0A0R1XAF2</accession>
<gene>
    <name evidence="1" type="ORF">FD32_GL000128</name>
</gene>
<sequence>MVKMKYYDMKGTSNVSQTYSELSGDAKENALRSFIGFYVSQYKAGSLEILSSKVSNEVMSSINEILNQNSFMGHGELVNESLRLCKPYYEAILNKLTDTKFDDDGEPVVAWSDAWEDQEEQLPTED</sequence>
<reference evidence="1 2" key="1">
    <citation type="journal article" date="2015" name="Genome Announc.">
        <title>Expanding the biotechnology potential of lactobacilli through comparative genomics of 213 strains and associated genera.</title>
        <authorList>
            <person name="Sun Z."/>
            <person name="Harris H.M."/>
            <person name="McCann A."/>
            <person name="Guo C."/>
            <person name="Argimon S."/>
            <person name="Zhang W."/>
            <person name="Yang X."/>
            <person name="Jeffery I.B."/>
            <person name="Cooney J.C."/>
            <person name="Kagawa T.F."/>
            <person name="Liu W."/>
            <person name="Song Y."/>
            <person name="Salvetti E."/>
            <person name="Wrobel A."/>
            <person name="Rasinkangas P."/>
            <person name="Parkhill J."/>
            <person name="Rea M.C."/>
            <person name="O'Sullivan O."/>
            <person name="Ritari J."/>
            <person name="Douillard F.P."/>
            <person name="Paul Ross R."/>
            <person name="Yang R."/>
            <person name="Briner A.E."/>
            <person name="Felis G.E."/>
            <person name="de Vos W.M."/>
            <person name="Barrangou R."/>
            <person name="Klaenhammer T.R."/>
            <person name="Caufield P.W."/>
            <person name="Cui Y."/>
            <person name="Zhang H."/>
            <person name="O'Toole P.W."/>
        </authorList>
    </citation>
    <scope>NUCLEOTIDE SEQUENCE [LARGE SCALE GENOMIC DNA]</scope>
    <source>
        <strain evidence="1 2">DSM 6035</strain>
    </source>
</reference>
<keyword evidence="2" id="KW-1185">Reference proteome</keyword>